<reference evidence="9 10" key="1">
    <citation type="submission" date="2025-05" db="UniProtKB">
        <authorList>
            <consortium name="RefSeq"/>
        </authorList>
    </citation>
    <scope>IDENTIFICATION</scope>
</reference>
<feature type="domain" description="C-type lectin" evidence="7">
    <location>
        <begin position="166"/>
        <end position="283"/>
    </location>
</feature>
<dbReference type="SMART" id="SM00034">
    <property type="entry name" value="CLECT"/>
    <property type="match status" value="1"/>
</dbReference>
<evidence type="ECO:0000313" key="8">
    <source>
        <dbReference type="Proteomes" id="UP001652642"/>
    </source>
</evidence>
<dbReference type="Pfam" id="PF03954">
    <property type="entry name" value="Lectin_N"/>
    <property type="match status" value="1"/>
</dbReference>
<evidence type="ECO:0000259" key="7">
    <source>
        <dbReference type="PROSITE" id="PS50041"/>
    </source>
</evidence>
<dbReference type="GeneID" id="110082366"/>
<dbReference type="InterPro" id="IPR018378">
    <property type="entry name" value="C-type_lectin_CS"/>
</dbReference>
<evidence type="ECO:0000256" key="1">
    <source>
        <dbReference type="ARBA" id="ARBA00004613"/>
    </source>
</evidence>
<dbReference type="CDD" id="cd03590">
    <property type="entry name" value="CLECT_DC-SIGN_like"/>
    <property type="match status" value="1"/>
</dbReference>
<evidence type="ECO:0000313" key="10">
    <source>
        <dbReference type="RefSeq" id="XP_072833321.1"/>
    </source>
</evidence>
<keyword evidence="3" id="KW-0430">Lectin</keyword>
<dbReference type="PROSITE" id="PS50041">
    <property type="entry name" value="C_TYPE_LECTIN_2"/>
    <property type="match status" value="1"/>
</dbReference>
<gene>
    <name evidence="9 10" type="primary">LOC110082366</name>
</gene>
<organism evidence="8 9">
    <name type="scientific">Pogona vitticeps</name>
    <name type="common">central bearded dragon</name>
    <dbReference type="NCBI Taxonomy" id="103695"/>
    <lineage>
        <taxon>Eukaryota</taxon>
        <taxon>Metazoa</taxon>
        <taxon>Chordata</taxon>
        <taxon>Craniata</taxon>
        <taxon>Vertebrata</taxon>
        <taxon>Euteleostomi</taxon>
        <taxon>Lepidosauria</taxon>
        <taxon>Squamata</taxon>
        <taxon>Bifurcata</taxon>
        <taxon>Unidentata</taxon>
        <taxon>Episquamata</taxon>
        <taxon>Toxicofera</taxon>
        <taxon>Iguania</taxon>
        <taxon>Acrodonta</taxon>
        <taxon>Agamidae</taxon>
        <taxon>Amphibolurinae</taxon>
        <taxon>Pogona</taxon>
    </lineage>
</organism>
<dbReference type="Proteomes" id="UP001652642">
    <property type="component" value="Chromosome 6"/>
</dbReference>
<keyword evidence="8" id="KW-1185">Reference proteome</keyword>
<dbReference type="InterPro" id="IPR001304">
    <property type="entry name" value="C-type_lectin-like"/>
</dbReference>
<feature type="region of interest" description="Disordered" evidence="5">
    <location>
        <begin position="1"/>
        <end position="33"/>
    </location>
</feature>
<evidence type="ECO:0000256" key="3">
    <source>
        <dbReference type="ARBA" id="ARBA00022734"/>
    </source>
</evidence>
<evidence type="ECO:0000256" key="6">
    <source>
        <dbReference type="SAM" id="Phobius"/>
    </source>
</evidence>
<keyword evidence="2" id="KW-0964">Secreted</keyword>
<evidence type="ECO:0000313" key="9">
    <source>
        <dbReference type="RefSeq" id="XP_020655495.2"/>
    </source>
</evidence>
<sequence length="288" mass="32908">MSQDYQDLTSLDVEGEGGRPILKAPTRLPPKPSWKPRLCPSRRLVLVGLGVCGIFSVVLLAFGVKGSNYSSQLWGLEETLRNINETIARQMGVLQAKETNVEGKITKIEGTVKQLTEEGETVKTRLQSQVNDVQRNLRSMNCDLQRFKYNRTAGQETCCPKDWSAFRKSCYWESRVGKTWEEAKEDCESRDAHLVIINSYEEQLFVAVRVKPEFTWIGLTDASGSWKWVDGTSYTVRQEEWCREQPDDWYGHGLGGGEDCAHLHRNGCWNDDHCSRLYGWVCEMETEL</sequence>
<dbReference type="PROSITE" id="PS00615">
    <property type="entry name" value="C_TYPE_LECTIN_1"/>
    <property type="match status" value="1"/>
</dbReference>
<evidence type="ECO:0000256" key="2">
    <source>
        <dbReference type="ARBA" id="ARBA00022525"/>
    </source>
</evidence>
<dbReference type="RefSeq" id="XP_020655495.2">
    <property type="nucleotide sequence ID" value="XM_020799836.2"/>
</dbReference>
<keyword evidence="9 10" id="KW-0675">Receptor</keyword>
<proteinExistence type="predicted"/>
<keyword evidence="6" id="KW-0472">Membrane</keyword>
<evidence type="ECO:0000256" key="4">
    <source>
        <dbReference type="ARBA" id="ARBA00023157"/>
    </source>
</evidence>
<keyword evidence="6" id="KW-1133">Transmembrane helix</keyword>
<accession>A0A6J0U8L3</accession>
<keyword evidence="4" id="KW-1015">Disulfide bond</keyword>
<dbReference type="OrthoDB" id="2142683at2759"/>
<dbReference type="Pfam" id="PF00059">
    <property type="entry name" value="Lectin_C"/>
    <property type="match status" value="1"/>
</dbReference>
<dbReference type="SUPFAM" id="SSF56436">
    <property type="entry name" value="C-type lectin-like"/>
    <property type="match status" value="1"/>
</dbReference>
<dbReference type="PANTHER" id="PTHR22803">
    <property type="entry name" value="MANNOSE, PHOSPHOLIPASE, LECTIN RECEPTOR RELATED"/>
    <property type="match status" value="1"/>
</dbReference>
<protein>
    <submittedName>
        <fullName evidence="9 10">Asialoglycoprotein receptor 1</fullName>
    </submittedName>
</protein>
<dbReference type="Gene3D" id="3.10.100.10">
    <property type="entry name" value="Mannose-Binding Protein A, subunit A"/>
    <property type="match status" value="1"/>
</dbReference>
<dbReference type="InterPro" id="IPR016187">
    <property type="entry name" value="CTDL_fold"/>
</dbReference>
<dbReference type="InterPro" id="IPR033989">
    <property type="entry name" value="CD209-like_CTLD"/>
</dbReference>
<dbReference type="InterPro" id="IPR050111">
    <property type="entry name" value="C-type_lectin/snaclec_domain"/>
</dbReference>
<comment type="subcellular location">
    <subcellularLocation>
        <location evidence="1">Secreted</location>
    </subcellularLocation>
</comment>
<feature type="transmembrane region" description="Helical" evidence="6">
    <location>
        <begin position="44"/>
        <end position="64"/>
    </location>
</feature>
<keyword evidence="6" id="KW-0812">Transmembrane</keyword>
<name>A0A6J0U8L3_9SAUR</name>
<evidence type="ECO:0000256" key="5">
    <source>
        <dbReference type="SAM" id="MobiDB-lite"/>
    </source>
</evidence>
<dbReference type="InterPro" id="IPR016186">
    <property type="entry name" value="C-type_lectin-like/link_sf"/>
</dbReference>
<dbReference type="RefSeq" id="XP_072833321.1">
    <property type="nucleotide sequence ID" value="XM_072977220.1"/>
</dbReference>